<gene>
    <name evidence="1" type="ORF">DPMN_167609</name>
</gene>
<evidence type="ECO:0000313" key="2">
    <source>
        <dbReference type="Proteomes" id="UP000828390"/>
    </source>
</evidence>
<dbReference type="Proteomes" id="UP000828390">
    <property type="component" value="Unassembled WGS sequence"/>
</dbReference>
<reference evidence="1" key="1">
    <citation type="journal article" date="2019" name="bioRxiv">
        <title>The Genome of the Zebra Mussel, Dreissena polymorpha: A Resource for Invasive Species Research.</title>
        <authorList>
            <person name="McCartney M.A."/>
            <person name="Auch B."/>
            <person name="Kono T."/>
            <person name="Mallez S."/>
            <person name="Zhang Y."/>
            <person name="Obille A."/>
            <person name="Becker A."/>
            <person name="Abrahante J.E."/>
            <person name="Garbe J."/>
            <person name="Badalamenti J.P."/>
            <person name="Herman A."/>
            <person name="Mangelson H."/>
            <person name="Liachko I."/>
            <person name="Sullivan S."/>
            <person name="Sone E.D."/>
            <person name="Koren S."/>
            <person name="Silverstein K.A.T."/>
            <person name="Beckman K.B."/>
            <person name="Gohl D.M."/>
        </authorList>
    </citation>
    <scope>NUCLEOTIDE SEQUENCE</scope>
    <source>
        <strain evidence="1">Duluth1</strain>
        <tissue evidence="1">Whole animal</tissue>
    </source>
</reference>
<sequence length="89" mass="10047">MKRVVKLGLPVPIRSSREASATDGEQLKQGEKKLKTKIKIAITFTSRSTTIKIILGNNELTPNKKDDVPRPFRENIRSSWPIGSIRTLF</sequence>
<dbReference type="EMBL" id="JAIWYP010000008">
    <property type="protein sequence ID" value="KAH3789429.1"/>
    <property type="molecule type" value="Genomic_DNA"/>
</dbReference>
<keyword evidence="2" id="KW-1185">Reference proteome</keyword>
<organism evidence="1 2">
    <name type="scientific">Dreissena polymorpha</name>
    <name type="common">Zebra mussel</name>
    <name type="synonym">Mytilus polymorpha</name>
    <dbReference type="NCBI Taxonomy" id="45954"/>
    <lineage>
        <taxon>Eukaryota</taxon>
        <taxon>Metazoa</taxon>
        <taxon>Spiralia</taxon>
        <taxon>Lophotrochozoa</taxon>
        <taxon>Mollusca</taxon>
        <taxon>Bivalvia</taxon>
        <taxon>Autobranchia</taxon>
        <taxon>Heteroconchia</taxon>
        <taxon>Euheterodonta</taxon>
        <taxon>Imparidentia</taxon>
        <taxon>Neoheterodontei</taxon>
        <taxon>Myida</taxon>
        <taxon>Dreissenoidea</taxon>
        <taxon>Dreissenidae</taxon>
        <taxon>Dreissena</taxon>
    </lineage>
</organism>
<protein>
    <submittedName>
        <fullName evidence="1">Uncharacterized protein</fullName>
    </submittedName>
</protein>
<proteinExistence type="predicted"/>
<reference evidence="1" key="2">
    <citation type="submission" date="2020-11" db="EMBL/GenBank/DDBJ databases">
        <authorList>
            <person name="McCartney M.A."/>
            <person name="Auch B."/>
            <person name="Kono T."/>
            <person name="Mallez S."/>
            <person name="Becker A."/>
            <person name="Gohl D.M."/>
            <person name="Silverstein K.A.T."/>
            <person name="Koren S."/>
            <person name="Bechman K.B."/>
            <person name="Herman A."/>
            <person name="Abrahante J.E."/>
            <person name="Garbe J."/>
        </authorList>
    </citation>
    <scope>NUCLEOTIDE SEQUENCE</scope>
    <source>
        <strain evidence="1">Duluth1</strain>
        <tissue evidence="1">Whole animal</tissue>
    </source>
</reference>
<evidence type="ECO:0000313" key="1">
    <source>
        <dbReference type="EMBL" id="KAH3789429.1"/>
    </source>
</evidence>
<accession>A0A9D4EZ48</accession>
<dbReference type="AlphaFoldDB" id="A0A9D4EZ48"/>
<comment type="caution">
    <text evidence="1">The sequence shown here is derived from an EMBL/GenBank/DDBJ whole genome shotgun (WGS) entry which is preliminary data.</text>
</comment>
<name>A0A9D4EZ48_DREPO</name>